<dbReference type="OrthoDB" id="9811471at2"/>
<protein>
    <submittedName>
        <fullName evidence="3">Amidase</fullName>
        <ecNumber evidence="3">3.5.1.4</ecNumber>
    </submittedName>
</protein>
<dbReference type="InterPro" id="IPR000120">
    <property type="entry name" value="Amidase"/>
</dbReference>
<dbReference type="Proteomes" id="UP000002027">
    <property type="component" value="Chromosome 1"/>
</dbReference>
<dbReference type="AlphaFoldDB" id="D1C340"/>
<dbReference type="InterPro" id="IPR023631">
    <property type="entry name" value="Amidase_dom"/>
</dbReference>
<dbReference type="EMBL" id="CP001823">
    <property type="protein sequence ID" value="ACZ38657.1"/>
    <property type="molecule type" value="Genomic_DNA"/>
</dbReference>
<organism evidence="3 4">
    <name type="scientific">Sphaerobacter thermophilus (strain ATCC 49802 / DSM 20745 / KCCM 41009 / NCIMB 13125 / S 6022)</name>
    <dbReference type="NCBI Taxonomy" id="479434"/>
    <lineage>
        <taxon>Bacteria</taxon>
        <taxon>Pseudomonadati</taxon>
        <taxon>Thermomicrobiota</taxon>
        <taxon>Thermomicrobia</taxon>
        <taxon>Sphaerobacterales</taxon>
        <taxon>Sphaerobacterineae</taxon>
        <taxon>Sphaerobacteraceae</taxon>
        <taxon>Sphaerobacter</taxon>
    </lineage>
</organism>
<dbReference type="STRING" id="479434.Sthe_1222"/>
<dbReference type="Pfam" id="PF01425">
    <property type="entry name" value="Amidase"/>
    <property type="match status" value="1"/>
</dbReference>
<evidence type="ECO:0000313" key="4">
    <source>
        <dbReference type="Proteomes" id="UP000002027"/>
    </source>
</evidence>
<dbReference type="PROSITE" id="PS00571">
    <property type="entry name" value="AMIDASES"/>
    <property type="match status" value="1"/>
</dbReference>
<dbReference type="SUPFAM" id="SSF75304">
    <property type="entry name" value="Amidase signature (AS) enzymes"/>
    <property type="match status" value="1"/>
</dbReference>
<dbReference type="eggNOG" id="COG0154">
    <property type="taxonomic scope" value="Bacteria"/>
</dbReference>
<evidence type="ECO:0000313" key="3">
    <source>
        <dbReference type="EMBL" id="ACZ38657.1"/>
    </source>
</evidence>
<dbReference type="RefSeq" id="WP_012871704.1">
    <property type="nucleotide sequence ID" value="NC_013523.1"/>
</dbReference>
<dbReference type="InterPro" id="IPR036928">
    <property type="entry name" value="AS_sf"/>
</dbReference>
<dbReference type="InterPro" id="IPR020556">
    <property type="entry name" value="Amidase_CS"/>
</dbReference>
<name>D1C340_SPHTD</name>
<reference evidence="4" key="1">
    <citation type="submission" date="2009-11" db="EMBL/GenBank/DDBJ databases">
        <title>The complete chromosome 1 of Sphaerobacter thermophilus DSM 20745.</title>
        <authorList>
            <person name="Lucas S."/>
            <person name="Copeland A."/>
            <person name="Lapidus A."/>
            <person name="Glavina del Rio T."/>
            <person name="Dalin E."/>
            <person name="Tice H."/>
            <person name="Bruce D."/>
            <person name="Goodwin L."/>
            <person name="Pitluck S."/>
            <person name="Kyrpides N."/>
            <person name="Mavromatis K."/>
            <person name="Ivanova N."/>
            <person name="Mikhailova N."/>
            <person name="LaButti K.M."/>
            <person name="Clum A."/>
            <person name="Sun H.I."/>
            <person name="Brettin T."/>
            <person name="Detter J.C."/>
            <person name="Han C."/>
            <person name="Larimer F."/>
            <person name="Land M."/>
            <person name="Hauser L."/>
            <person name="Markowitz V."/>
            <person name="Cheng J.F."/>
            <person name="Hugenholtz P."/>
            <person name="Woyke T."/>
            <person name="Wu D."/>
            <person name="Steenblock K."/>
            <person name="Schneider S."/>
            <person name="Pukall R."/>
            <person name="Goeker M."/>
            <person name="Klenk H.P."/>
            <person name="Eisen J.A."/>
        </authorList>
    </citation>
    <scope>NUCLEOTIDE SEQUENCE [LARGE SCALE GENOMIC DNA]</scope>
    <source>
        <strain evidence="4">ATCC 49802 / DSM 20745 / S 6022</strain>
    </source>
</reference>
<sequence length="514" mass="56122">MASAVEPDRDELAYIPAADLAARIRRRELSPVEVVDAFIRRIEERNPSLNAFVYVAFDEARERAQEAERAVMSGAELGPLHGVPTAIKDLFDYHPGWKSTFGGIRALKDFVVDAHCVFAERIKRAGAIILGKTNSPIMGFRGTCDNYLFGPTRNPFDLSRNSGGSSGGSAAAVADGLLPLAEGTDGGGSIRIPASWCGVYGYKPSFGRVPYVNRPNAFSGTDPFLFEGPLTRTVEDAALALSALAGYDPRDPFSLDEQVDFMSALRRSVKGWKIAYSPDFDVYPVDPEVRRVVDEAAMAFTEAGAQVEEVCVGITRDQRELSDLWCRLIIPLNVAGIEGLKAGGIDLLGEHRDDLPPEYLRWIEEGYRMTALDVQRDQQMRTEIYDAIQGVLNEYDLLITPTLACLPVENADDGNTVGPSEINGVPVDPLIGWCMTYFVNFTGHPAASIPAGMAHGKLPVGMQIIGRRYADADVLTASAVFERLRPWRQIYEIPAARPLTAPMAKSDGLSMTES</sequence>
<comment type="similarity">
    <text evidence="1">Belongs to the amidase family.</text>
</comment>
<dbReference type="EC" id="3.5.1.4" evidence="3"/>
<dbReference type="PANTHER" id="PTHR11895">
    <property type="entry name" value="TRANSAMIDASE"/>
    <property type="match status" value="1"/>
</dbReference>
<dbReference type="KEGG" id="sti:Sthe_1222"/>
<feature type="domain" description="Amidase" evidence="2">
    <location>
        <begin position="33"/>
        <end position="475"/>
    </location>
</feature>
<dbReference type="HOGENOM" id="CLU_009600_0_4_0"/>
<keyword evidence="4" id="KW-1185">Reference proteome</keyword>
<dbReference type="PANTHER" id="PTHR11895:SF7">
    <property type="entry name" value="GLUTAMYL-TRNA(GLN) AMIDOTRANSFERASE SUBUNIT A, MITOCHONDRIAL"/>
    <property type="match status" value="1"/>
</dbReference>
<proteinExistence type="inferred from homology"/>
<evidence type="ECO:0000259" key="2">
    <source>
        <dbReference type="Pfam" id="PF01425"/>
    </source>
</evidence>
<dbReference type="InParanoid" id="D1C340"/>
<accession>D1C340</accession>
<gene>
    <name evidence="3" type="ordered locus">Sthe_1222</name>
</gene>
<dbReference type="Gene3D" id="3.90.1300.10">
    <property type="entry name" value="Amidase signature (AS) domain"/>
    <property type="match status" value="1"/>
</dbReference>
<reference evidence="3 4" key="2">
    <citation type="journal article" date="2010" name="Stand. Genomic Sci.">
        <title>Complete genome sequence of Desulfohalobium retbaense type strain (HR(100)).</title>
        <authorList>
            <person name="Spring S."/>
            <person name="Nolan M."/>
            <person name="Lapidus A."/>
            <person name="Glavina Del Rio T."/>
            <person name="Copeland A."/>
            <person name="Tice H."/>
            <person name="Cheng J.F."/>
            <person name="Lucas S."/>
            <person name="Land M."/>
            <person name="Chen F."/>
            <person name="Bruce D."/>
            <person name="Goodwin L."/>
            <person name="Pitluck S."/>
            <person name="Ivanova N."/>
            <person name="Mavromatis K."/>
            <person name="Mikhailova N."/>
            <person name="Pati A."/>
            <person name="Chen A."/>
            <person name="Palaniappan K."/>
            <person name="Hauser L."/>
            <person name="Chang Y.J."/>
            <person name="Jeffries C.D."/>
            <person name="Munk C."/>
            <person name="Kiss H."/>
            <person name="Chain P."/>
            <person name="Han C."/>
            <person name="Brettin T."/>
            <person name="Detter J.C."/>
            <person name="Schuler E."/>
            <person name="Goker M."/>
            <person name="Rohde M."/>
            <person name="Bristow J."/>
            <person name="Eisen J.A."/>
            <person name="Markowitz V."/>
            <person name="Hugenholtz P."/>
            <person name="Kyrpides N.C."/>
            <person name="Klenk H.P."/>
        </authorList>
    </citation>
    <scope>NUCLEOTIDE SEQUENCE [LARGE SCALE GENOMIC DNA]</scope>
    <source>
        <strain evidence="4">ATCC 49802 / DSM 20745 / S 6022</strain>
    </source>
</reference>
<keyword evidence="3" id="KW-0378">Hydrolase</keyword>
<dbReference type="PIRSF" id="PIRSF001221">
    <property type="entry name" value="Amidase_fungi"/>
    <property type="match status" value="1"/>
</dbReference>
<evidence type="ECO:0000256" key="1">
    <source>
        <dbReference type="ARBA" id="ARBA00009199"/>
    </source>
</evidence>
<dbReference type="GO" id="GO:0004040">
    <property type="term" value="F:amidase activity"/>
    <property type="evidence" value="ECO:0007669"/>
    <property type="project" value="UniProtKB-EC"/>
</dbReference>